<dbReference type="InterPro" id="IPR016167">
    <property type="entry name" value="FAD-bd_PCMH_sub1"/>
</dbReference>
<dbReference type="InterPro" id="IPR002346">
    <property type="entry name" value="Mopterin_DH_FAD-bd"/>
</dbReference>
<accession>A0A937X757</accession>
<dbReference type="GO" id="GO:0016491">
    <property type="term" value="F:oxidoreductase activity"/>
    <property type="evidence" value="ECO:0007669"/>
    <property type="project" value="UniProtKB-KW"/>
</dbReference>
<dbReference type="InterPro" id="IPR036318">
    <property type="entry name" value="FAD-bd_PCMH-like_sf"/>
</dbReference>
<evidence type="ECO:0000259" key="4">
    <source>
        <dbReference type="PROSITE" id="PS51387"/>
    </source>
</evidence>
<dbReference type="InterPro" id="IPR051312">
    <property type="entry name" value="Diverse_Substr_Oxidored"/>
</dbReference>
<dbReference type="PROSITE" id="PS51387">
    <property type="entry name" value="FAD_PCMH"/>
    <property type="match status" value="1"/>
</dbReference>
<comment type="caution">
    <text evidence="5">The sequence shown here is derived from an EMBL/GenBank/DDBJ whole genome shotgun (WGS) entry which is preliminary data.</text>
</comment>
<name>A0A937X757_9BACT</name>
<feature type="domain" description="FAD-binding PCMH-type" evidence="4">
    <location>
        <begin position="1"/>
        <end position="177"/>
    </location>
</feature>
<keyword evidence="1" id="KW-0285">Flavoprotein</keyword>
<dbReference type="EMBL" id="VGJX01000565">
    <property type="protein sequence ID" value="MBM3275414.1"/>
    <property type="molecule type" value="Genomic_DNA"/>
</dbReference>
<dbReference type="PANTHER" id="PTHR42659:SF2">
    <property type="entry name" value="XANTHINE DEHYDROGENASE SUBUNIT C-RELATED"/>
    <property type="match status" value="1"/>
</dbReference>
<dbReference type="AlphaFoldDB" id="A0A937X757"/>
<dbReference type="Pfam" id="PF00941">
    <property type="entry name" value="FAD_binding_5"/>
    <property type="match status" value="1"/>
</dbReference>
<dbReference type="Proteomes" id="UP000703893">
    <property type="component" value="Unassembled WGS sequence"/>
</dbReference>
<protein>
    <submittedName>
        <fullName evidence="5">FAD binding domain-containing protein</fullName>
    </submittedName>
</protein>
<dbReference type="InterPro" id="IPR016166">
    <property type="entry name" value="FAD-bd_PCMH"/>
</dbReference>
<gene>
    <name evidence="5" type="ORF">FJZ00_09685</name>
</gene>
<evidence type="ECO:0000313" key="6">
    <source>
        <dbReference type="Proteomes" id="UP000703893"/>
    </source>
</evidence>
<evidence type="ECO:0000256" key="2">
    <source>
        <dbReference type="ARBA" id="ARBA00022827"/>
    </source>
</evidence>
<keyword evidence="3" id="KW-0560">Oxidoreductase</keyword>
<feature type="non-terminal residue" evidence="5">
    <location>
        <position position="194"/>
    </location>
</feature>
<keyword evidence="2" id="KW-0274">FAD</keyword>
<dbReference type="GO" id="GO:0071949">
    <property type="term" value="F:FAD binding"/>
    <property type="evidence" value="ECO:0007669"/>
    <property type="project" value="InterPro"/>
</dbReference>
<dbReference type="Gene3D" id="3.30.465.10">
    <property type="match status" value="1"/>
</dbReference>
<dbReference type="InterPro" id="IPR016169">
    <property type="entry name" value="FAD-bd_PCMH_sub2"/>
</dbReference>
<dbReference type="FunFam" id="3.30.465.10:FF:000017">
    <property type="entry name" value="Xanthine dehydrogenase, FAD binding subunit"/>
    <property type="match status" value="1"/>
</dbReference>
<reference evidence="5 6" key="1">
    <citation type="submission" date="2019-03" db="EMBL/GenBank/DDBJ databases">
        <title>Lake Tanganyika Metagenome-Assembled Genomes (MAGs).</title>
        <authorList>
            <person name="Tran P."/>
        </authorList>
    </citation>
    <scope>NUCLEOTIDE SEQUENCE [LARGE SCALE GENOMIC DNA]</scope>
    <source>
        <strain evidence="5">K_DeepCast_65m_m2_236</strain>
    </source>
</reference>
<dbReference type="SUPFAM" id="SSF56176">
    <property type="entry name" value="FAD-binding/transporter-associated domain-like"/>
    <property type="match status" value="1"/>
</dbReference>
<dbReference type="PANTHER" id="PTHR42659">
    <property type="entry name" value="XANTHINE DEHYDROGENASE SUBUNIT C-RELATED"/>
    <property type="match status" value="1"/>
</dbReference>
<evidence type="ECO:0000313" key="5">
    <source>
        <dbReference type="EMBL" id="MBM3275414.1"/>
    </source>
</evidence>
<organism evidence="5 6">
    <name type="scientific">Candidatus Tanganyikabacteria bacterium</name>
    <dbReference type="NCBI Taxonomy" id="2961651"/>
    <lineage>
        <taxon>Bacteria</taxon>
        <taxon>Bacillati</taxon>
        <taxon>Candidatus Sericytochromatia</taxon>
        <taxon>Candidatus Tanganyikabacteria</taxon>
    </lineage>
</organism>
<sequence>MKARNFRYVRPKSLGDAFRILGDAGDDAVPVAGGQSLLAGLNMRLSAPELLVDIADLPELQGQSFDGQAIRLGALTRHRELLRSDLVRSHLPLLTQAAPYIGHVAIRNRGTLGGSLAYADPAAELPACAVALGAVLVLGSAKGERRVQAEDFFQGLFETDLRPGELILAVEFPSPSAGTVTSFAELSRRHGDFA</sequence>
<evidence type="ECO:0000256" key="3">
    <source>
        <dbReference type="ARBA" id="ARBA00023002"/>
    </source>
</evidence>
<proteinExistence type="predicted"/>
<evidence type="ECO:0000256" key="1">
    <source>
        <dbReference type="ARBA" id="ARBA00022630"/>
    </source>
</evidence>
<dbReference type="Gene3D" id="3.30.43.10">
    <property type="entry name" value="Uridine Diphospho-n-acetylenolpyruvylglucosamine Reductase, domain 2"/>
    <property type="match status" value="1"/>
</dbReference>